<accession>A0AAV5ATR6</accession>
<proteinExistence type="predicted"/>
<dbReference type="Proteomes" id="UP001207736">
    <property type="component" value="Unassembled WGS sequence"/>
</dbReference>
<feature type="transmembrane region" description="Helical" evidence="1">
    <location>
        <begin position="246"/>
        <end position="279"/>
    </location>
</feature>
<dbReference type="AlphaFoldDB" id="A0AAV5ATR6"/>
<keyword evidence="1" id="KW-1133">Transmembrane helix</keyword>
<reference evidence="3 6" key="1">
    <citation type="submission" date="2021-11" db="EMBL/GenBank/DDBJ databases">
        <title>Draft genome sequence of Capnocytophaga sp. strain KC07075 isolated from cat oral cavity.</title>
        <authorList>
            <person name="Suzuki M."/>
            <person name="Imaoka K."/>
            <person name="Kimura M."/>
            <person name="Morikawa S."/>
            <person name="Maeda K."/>
        </authorList>
    </citation>
    <scope>NUCLEOTIDE SEQUENCE</scope>
    <source>
        <strain evidence="3">KC07075</strain>
        <strain evidence="4 6">KC07079</strain>
    </source>
</reference>
<dbReference type="PANTHER" id="PTHR22916:SF64">
    <property type="entry name" value="TRANSFERASE, PUTATIVE-RELATED"/>
    <property type="match status" value="1"/>
</dbReference>
<comment type="caution">
    <text evidence="3">The sequence shown here is derived from an EMBL/GenBank/DDBJ whole genome shotgun (WGS) entry which is preliminary data.</text>
</comment>
<keyword evidence="1" id="KW-0812">Transmembrane</keyword>
<dbReference type="GO" id="GO:0016758">
    <property type="term" value="F:hexosyltransferase activity"/>
    <property type="evidence" value="ECO:0007669"/>
    <property type="project" value="UniProtKB-ARBA"/>
</dbReference>
<keyword evidence="1" id="KW-0472">Membrane</keyword>
<feature type="domain" description="Glycosyltransferase 2-like" evidence="2">
    <location>
        <begin position="7"/>
        <end position="134"/>
    </location>
</feature>
<name>A0AAV5ATR6_9FLAO</name>
<dbReference type="InterPro" id="IPR001173">
    <property type="entry name" value="Glyco_trans_2-like"/>
</dbReference>
<evidence type="ECO:0000256" key="1">
    <source>
        <dbReference type="SAM" id="Phobius"/>
    </source>
</evidence>
<protein>
    <submittedName>
        <fullName evidence="3">Glycosyl transferase family 2</fullName>
    </submittedName>
</protein>
<dbReference type="Proteomes" id="UP001208692">
    <property type="component" value="Unassembled WGS sequence"/>
</dbReference>
<dbReference type="Pfam" id="PF00535">
    <property type="entry name" value="Glycos_transf_2"/>
    <property type="match status" value="1"/>
</dbReference>
<dbReference type="EMBL" id="BQKA01000017">
    <property type="protein sequence ID" value="GJM49954.1"/>
    <property type="molecule type" value="Genomic_DNA"/>
</dbReference>
<feature type="transmembrane region" description="Helical" evidence="1">
    <location>
        <begin position="291"/>
        <end position="310"/>
    </location>
</feature>
<evidence type="ECO:0000313" key="5">
    <source>
        <dbReference type="Proteomes" id="UP001207736"/>
    </source>
</evidence>
<dbReference type="SUPFAM" id="SSF53448">
    <property type="entry name" value="Nucleotide-diphospho-sugar transferases"/>
    <property type="match status" value="1"/>
</dbReference>
<gene>
    <name evidence="3" type="ORF">RCZ15_09290</name>
    <name evidence="4" type="ORF">RCZ16_24700</name>
</gene>
<dbReference type="PANTHER" id="PTHR22916">
    <property type="entry name" value="GLYCOSYLTRANSFERASE"/>
    <property type="match status" value="1"/>
</dbReference>
<evidence type="ECO:0000313" key="4">
    <source>
        <dbReference type="EMBL" id="GJM54154.1"/>
    </source>
</evidence>
<keyword evidence="6" id="KW-1185">Reference proteome</keyword>
<keyword evidence="3" id="KW-0808">Transferase</keyword>
<evidence type="ECO:0000313" key="3">
    <source>
        <dbReference type="EMBL" id="GJM49954.1"/>
    </source>
</evidence>
<dbReference type="InterPro" id="IPR029044">
    <property type="entry name" value="Nucleotide-diphossugar_trans"/>
</dbReference>
<organism evidence="3 5">
    <name type="scientific">Capnocytophaga catalasegens</name>
    <dbReference type="NCBI Taxonomy" id="1004260"/>
    <lineage>
        <taxon>Bacteria</taxon>
        <taxon>Pseudomonadati</taxon>
        <taxon>Bacteroidota</taxon>
        <taxon>Flavobacteriia</taxon>
        <taxon>Flavobacteriales</taxon>
        <taxon>Flavobacteriaceae</taxon>
        <taxon>Capnocytophaga</taxon>
    </lineage>
</organism>
<evidence type="ECO:0000259" key="2">
    <source>
        <dbReference type="Pfam" id="PF00535"/>
    </source>
</evidence>
<dbReference type="Gene3D" id="3.90.550.10">
    <property type="entry name" value="Spore Coat Polysaccharide Biosynthesis Protein SpsA, Chain A"/>
    <property type="match status" value="1"/>
</dbReference>
<evidence type="ECO:0000313" key="6">
    <source>
        <dbReference type="Proteomes" id="UP001208692"/>
    </source>
</evidence>
<sequence>MEIKYAIIVPVYNRPQEVKELLESITNQTYQVDYQIVIVEDGSSISSKEIVDSFQEKLPLVYLWKENSGPGDSRNYAMRCISADYFIILDSDCLLPPHYLEAVDDFLQTHYVDCFGGADDATDDFSVIQKAINYAMTSFFTTGGIRGSQHSLSRFEPRSFNMGISKKAFETTSGYGKIHPGEDPDLTIRLWKASFETAFVPEAFVYHKRRISWEKFYKQVSKFGQTRPILNYWHPEYRKLIHWLPLVFTIGLFFSIFGLFFGYVGGMCLYLSYFILILFDSTRLNKSLKIGFLSVWAVFVQFVSYGIGFLRSTLKLKWSKKTPEELFPHLFFK</sequence>
<dbReference type="EMBL" id="BQKB01000062">
    <property type="protein sequence ID" value="GJM54154.1"/>
    <property type="molecule type" value="Genomic_DNA"/>
</dbReference>